<evidence type="ECO:0000313" key="4">
    <source>
        <dbReference type="Proteomes" id="UP000483820"/>
    </source>
</evidence>
<evidence type="ECO:0000256" key="2">
    <source>
        <dbReference type="SAM" id="MobiDB-lite"/>
    </source>
</evidence>
<evidence type="ECO:0000256" key="1">
    <source>
        <dbReference type="SAM" id="Coils"/>
    </source>
</evidence>
<keyword evidence="1" id="KW-0175">Coiled coil</keyword>
<dbReference type="KEGG" id="crq:GCK72_000732"/>
<reference evidence="3 4" key="1">
    <citation type="submission" date="2019-12" db="EMBL/GenBank/DDBJ databases">
        <title>Chromosome-level assembly of the Caenorhabditis remanei genome.</title>
        <authorList>
            <person name="Teterina A.A."/>
            <person name="Willis J.H."/>
            <person name="Phillips P.C."/>
        </authorList>
    </citation>
    <scope>NUCLEOTIDE SEQUENCE [LARGE SCALE GENOMIC DNA]</scope>
    <source>
        <strain evidence="3 4">PX506</strain>
        <tissue evidence="3">Whole organism</tissue>
    </source>
</reference>
<proteinExistence type="predicted"/>
<accession>A0A6A5HMQ9</accession>
<sequence>MSDIPMEYNLDDSGLEESQTGTYLNPPSKAEAELHKEEILEKIKSLEDRIVANNLNTTNLLEVQEVGMRKIVLQLETIKSTIAETRKATKRPGQEQQVEKKKSLLQCQICQQPHSDVECPQLSPSQRMERAVKAQKCLNCLKKHKGNCRNAPSCKFCEGAHNSVFHVE</sequence>
<organism evidence="3 4">
    <name type="scientific">Caenorhabditis remanei</name>
    <name type="common">Caenorhabditis vulgaris</name>
    <dbReference type="NCBI Taxonomy" id="31234"/>
    <lineage>
        <taxon>Eukaryota</taxon>
        <taxon>Metazoa</taxon>
        <taxon>Ecdysozoa</taxon>
        <taxon>Nematoda</taxon>
        <taxon>Chromadorea</taxon>
        <taxon>Rhabditida</taxon>
        <taxon>Rhabditina</taxon>
        <taxon>Rhabditomorpha</taxon>
        <taxon>Rhabditoidea</taxon>
        <taxon>Rhabditidae</taxon>
        <taxon>Peloderinae</taxon>
        <taxon>Caenorhabditis</taxon>
    </lineage>
</organism>
<dbReference type="EMBL" id="WUAV01000001">
    <property type="protein sequence ID" value="KAF1768919.1"/>
    <property type="molecule type" value="Genomic_DNA"/>
</dbReference>
<dbReference type="GeneID" id="78773160"/>
<comment type="caution">
    <text evidence="3">The sequence shown here is derived from an EMBL/GenBank/DDBJ whole genome shotgun (WGS) entry which is preliminary data.</text>
</comment>
<feature type="compositionally biased region" description="Polar residues" evidence="2">
    <location>
        <begin position="16"/>
        <end position="25"/>
    </location>
</feature>
<protein>
    <submittedName>
        <fullName evidence="3">Uncharacterized protein</fullName>
    </submittedName>
</protein>
<evidence type="ECO:0000313" key="3">
    <source>
        <dbReference type="EMBL" id="KAF1768919.1"/>
    </source>
</evidence>
<name>A0A6A5HMQ9_CAERE</name>
<dbReference type="CTD" id="78773160"/>
<feature type="coiled-coil region" evidence="1">
    <location>
        <begin position="29"/>
        <end position="56"/>
    </location>
</feature>
<gene>
    <name evidence="3" type="ORF">GCK72_000732</name>
</gene>
<feature type="region of interest" description="Disordered" evidence="2">
    <location>
        <begin position="1"/>
        <end position="28"/>
    </location>
</feature>
<dbReference type="RefSeq" id="XP_053591288.1">
    <property type="nucleotide sequence ID" value="XM_053722643.1"/>
</dbReference>
<dbReference type="Proteomes" id="UP000483820">
    <property type="component" value="Chromosome I"/>
</dbReference>
<dbReference type="AlphaFoldDB" id="A0A6A5HMQ9"/>